<dbReference type="EMBL" id="JARQZJ010000101">
    <property type="protein sequence ID" value="KAK9886627.1"/>
    <property type="molecule type" value="Genomic_DNA"/>
</dbReference>
<accession>A0AAW1V1J9</accession>
<proteinExistence type="predicted"/>
<name>A0AAW1V1J9_9CUCU</name>
<gene>
    <name evidence="1" type="ORF">WA026_017550</name>
</gene>
<dbReference type="Proteomes" id="UP001431783">
    <property type="component" value="Unassembled WGS sequence"/>
</dbReference>
<dbReference type="AlphaFoldDB" id="A0AAW1V1J9"/>
<sequence>MENISQKEYSYLEEWYQRGERKKYEQYCKDLRKYVLITNYNKELKRTATSVEGAKPVAFLDEIIKYMYCQDKLNSNLAELFPKHMETDIHMEMDIEENINAKILVTTQEKTEEGCCSTANVPIAGHSKSNHQEDEEMRYLEYLNTLHEETKQRYAAAQIQVDFVLFDEIMEYIEEQDNSSTQLPPIAEAFPSYNMR</sequence>
<keyword evidence="2" id="KW-1185">Reference proteome</keyword>
<evidence type="ECO:0000313" key="2">
    <source>
        <dbReference type="Proteomes" id="UP001431783"/>
    </source>
</evidence>
<protein>
    <submittedName>
        <fullName evidence="1">Uncharacterized protein</fullName>
    </submittedName>
</protein>
<organism evidence="1 2">
    <name type="scientific">Henosepilachna vigintioctopunctata</name>
    <dbReference type="NCBI Taxonomy" id="420089"/>
    <lineage>
        <taxon>Eukaryota</taxon>
        <taxon>Metazoa</taxon>
        <taxon>Ecdysozoa</taxon>
        <taxon>Arthropoda</taxon>
        <taxon>Hexapoda</taxon>
        <taxon>Insecta</taxon>
        <taxon>Pterygota</taxon>
        <taxon>Neoptera</taxon>
        <taxon>Endopterygota</taxon>
        <taxon>Coleoptera</taxon>
        <taxon>Polyphaga</taxon>
        <taxon>Cucujiformia</taxon>
        <taxon>Coccinelloidea</taxon>
        <taxon>Coccinellidae</taxon>
        <taxon>Epilachninae</taxon>
        <taxon>Epilachnini</taxon>
        <taxon>Henosepilachna</taxon>
    </lineage>
</organism>
<evidence type="ECO:0000313" key="1">
    <source>
        <dbReference type="EMBL" id="KAK9886627.1"/>
    </source>
</evidence>
<reference evidence="1 2" key="1">
    <citation type="submission" date="2023-03" db="EMBL/GenBank/DDBJ databases">
        <title>Genome insight into feeding habits of ladybird beetles.</title>
        <authorList>
            <person name="Li H.-S."/>
            <person name="Huang Y.-H."/>
            <person name="Pang H."/>
        </authorList>
    </citation>
    <scope>NUCLEOTIDE SEQUENCE [LARGE SCALE GENOMIC DNA]</scope>
    <source>
        <strain evidence="1">SYSU_2023b</strain>
        <tissue evidence="1">Whole body</tissue>
    </source>
</reference>
<comment type="caution">
    <text evidence="1">The sequence shown here is derived from an EMBL/GenBank/DDBJ whole genome shotgun (WGS) entry which is preliminary data.</text>
</comment>